<dbReference type="Gene3D" id="1.10.10.10">
    <property type="entry name" value="Winged helix-like DNA-binding domain superfamily/Winged helix DNA-binding domain"/>
    <property type="match status" value="1"/>
</dbReference>
<evidence type="ECO:0000256" key="3">
    <source>
        <dbReference type="ARBA" id="ARBA00023163"/>
    </source>
</evidence>
<evidence type="ECO:0000313" key="5">
    <source>
        <dbReference type="EMBL" id="MBE0127295.1"/>
    </source>
</evidence>
<reference evidence="5" key="1">
    <citation type="submission" date="2019-07" db="EMBL/GenBank/DDBJ databases">
        <title>KPC-2 carbapenem resistent Enterobacterales isolates from Germany.</title>
        <authorList>
            <person name="Yao Y."/>
            <person name="Falgenhauer L."/>
            <person name="Imirzalioglu C."/>
            <person name="Chakraborty T."/>
        </authorList>
    </citation>
    <scope>NUCLEOTIDE SEQUENCE</scope>
    <source>
        <strain evidence="5">CA13304</strain>
    </source>
</reference>
<dbReference type="InterPro" id="IPR036388">
    <property type="entry name" value="WH-like_DNA-bd_sf"/>
</dbReference>
<evidence type="ECO:0000256" key="2">
    <source>
        <dbReference type="ARBA" id="ARBA00023125"/>
    </source>
</evidence>
<evidence type="ECO:0000313" key="6">
    <source>
        <dbReference type="Proteomes" id="UP000656723"/>
    </source>
</evidence>
<dbReference type="PANTHER" id="PTHR44688:SF16">
    <property type="entry name" value="DNA-BINDING TRANSCRIPTIONAL ACTIVATOR DEVR_DOSR"/>
    <property type="match status" value="1"/>
</dbReference>
<dbReference type="Pfam" id="PF00196">
    <property type="entry name" value="GerE"/>
    <property type="match status" value="1"/>
</dbReference>
<evidence type="ECO:0000259" key="4">
    <source>
        <dbReference type="PROSITE" id="PS50043"/>
    </source>
</evidence>
<proteinExistence type="predicted"/>
<keyword evidence="3" id="KW-0804">Transcription</keyword>
<dbReference type="Proteomes" id="UP000656723">
    <property type="component" value="Unassembled WGS sequence"/>
</dbReference>
<comment type="caution">
    <text evidence="5">The sequence shown here is derived from an EMBL/GenBank/DDBJ whole genome shotgun (WGS) entry which is preliminary data.</text>
</comment>
<keyword evidence="1" id="KW-0805">Transcription regulation</keyword>
<accession>A0A8I0MI02</accession>
<dbReference type="GO" id="GO:0006355">
    <property type="term" value="P:regulation of DNA-templated transcription"/>
    <property type="evidence" value="ECO:0007669"/>
    <property type="project" value="InterPro"/>
</dbReference>
<dbReference type="RefSeq" id="WP_192477843.1">
    <property type="nucleotide sequence ID" value="NZ_JADVIG010000009.1"/>
</dbReference>
<dbReference type="CDD" id="cd06170">
    <property type="entry name" value="LuxR_C_like"/>
    <property type="match status" value="1"/>
</dbReference>
<dbReference type="InterPro" id="IPR016032">
    <property type="entry name" value="Sig_transdc_resp-reg_C-effctor"/>
</dbReference>
<protein>
    <submittedName>
        <fullName evidence="5">Helix-turn-helix transcriptional regulator</fullName>
    </submittedName>
</protein>
<evidence type="ECO:0000256" key="1">
    <source>
        <dbReference type="ARBA" id="ARBA00023015"/>
    </source>
</evidence>
<dbReference type="EMBL" id="VKME01000007">
    <property type="protein sequence ID" value="MBE0127295.1"/>
    <property type="molecule type" value="Genomic_DNA"/>
</dbReference>
<sequence length="209" mass="24390">MINIVIKELDAFFQSGLTWFFSDFFSHKNIKIDFNYNFTSESVKVADVIVLALCPGECFICCPELQERKKGVVIGFVDNDKRVSALPPCFQDVIFISRRASVTQLRSALNAAWHKMRQEGYRQSSVSCYDCQQKTLSPQQVRSMICLYKGMSVMQIADELMISEKTVFTHKYKIMQRFNLRSDYELMQLLNKMAEKSDWPNVFHKYIKQ</sequence>
<dbReference type="PRINTS" id="PR00038">
    <property type="entry name" value="HTHLUXR"/>
</dbReference>
<dbReference type="InterPro" id="IPR000792">
    <property type="entry name" value="Tscrpt_reg_LuxR_C"/>
</dbReference>
<dbReference type="PANTHER" id="PTHR44688">
    <property type="entry name" value="DNA-BINDING TRANSCRIPTIONAL ACTIVATOR DEVR_DOSR"/>
    <property type="match status" value="1"/>
</dbReference>
<dbReference type="PROSITE" id="PS50043">
    <property type="entry name" value="HTH_LUXR_2"/>
    <property type="match status" value="1"/>
</dbReference>
<organism evidence="5 6">
    <name type="scientific">Citrobacter amalonaticus</name>
    <dbReference type="NCBI Taxonomy" id="35703"/>
    <lineage>
        <taxon>Bacteria</taxon>
        <taxon>Pseudomonadati</taxon>
        <taxon>Pseudomonadota</taxon>
        <taxon>Gammaproteobacteria</taxon>
        <taxon>Enterobacterales</taxon>
        <taxon>Enterobacteriaceae</taxon>
        <taxon>Citrobacter</taxon>
    </lineage>
</organism>
<dbReference type="SUPFAM" id="SSF46894">
    <property type="entry name" value="C-terminal effector domain of the bipartite response regulators"/>
    <property type="match status" value="1"/>
</dbReference>
<keyword evidence="2" id="KW-0238">DNA-binding</keyword>
<feature type="domain" description="HTH luxR-type" evidence="4">
    <location>
        <begin position="129"/>
        <end position="194"/>
    </location>
</feature>
<gene>
    <name evidence="5" type="ORF">FOT72_04470</name>
</gene>
<dbReference type="GO" id="GO:0003677">
    <property type="term" value="F:DNA binding"/>
    <property type="evidence" value="ECO:0007669"/>
    <property type="project" value="UniProtKB-KW"/>
</dbReference>
<dbReference type="SMART" id="SM00421">
    <property type="entry name" value="HTH_LUXR"/>
    <property type="match status" value="1"/>
</dbReference>
<dbReference type="AlphaFoldDB" id="A0A8I0MI02"/>
<name>A0A8I0MI02_CITAM</name>